<dbReference type="InterPro" id="IPR036581">
    <property type="entry name" value="Cyanate_lyase_C_sf"/>
</dbReference>
<dbReference type="SUPFAM" id="SSF47413">
    <property type="entry name" value="lambda repressor-like DNA-binding domains"/>
    <property type="match status" value="1"/>
</dbReference>
<dbReference type="CDD" id="cd00559">
    <property type="entry name" value="Cyanase_C"/>
    <property type="match status" value="1"/>
</dbReference>
<dbReference type="RefSeq" id="WP_006912389.1">
    <property type="nucleotide sequence ID" value="NZ_AFNV02000022.1"/>
</dbReference>
<dbReference type="PROSITE" id="PS51257">
    <property type="entry name" value="PROKAR_LIPOPROTEIN"/>
    <property type="match status" value="1"/>
</dbReference>
<feature type="active site" evidence="3">
    <location>
        <position position="84"/>
    </location>
</feature>
<dbReference type="InterPro" id="IPR008076">
    <property type="entry name" value="Cyanase"/>
</dbReference>
<dbReference type="SUPFAM" id="SSF55234">
    <property type="entry name" value="Cyanase C-terminal domain"/>
    <property type="match status" value="1"/>
</dbReference>
<dbReference type="PANTHER" id="PTHR34186:SF2">
    <property type="entry name" value="CYANATE HYDRATASE"/>
    <property type="match status" value="1"/>
</dbReference>
<protein>
    <recommendedName>
        <fullName evidence="3">Cyanate hydratase</fullName>
        <shortName evidence="3">Cyanase</shortName>
        <ecNumber evidence="3">4.2.1.104</ecNumber>
    </recommendedName>
    <alternativeName>
        <fullName evidence="3">Cyanate hydrolase</fullName>
    </alternativeName>
    <alternativeName>
        <fullName evidence="3">Cyanate lyase</fullName>
    </alternativeName>
</protein>
<dbReference type="GO" id="GO:0003677">
    <property type="term" value="F:DNA binding"/>
    <property type="evidence" value="ECO:0007669"/>
    <property type="project" value="InterPro"/>
</dbReference>
<dbReference type="HAMAP" id="MF_00535">
    <property type="entry name" value="Cyanate_hydrat"/>
    <property type="match status" value="1"/>
</dbReference>
<comment type="caution">
    <text evidence="5">The sequence shown here is derived from an EMBL/GenBank/DDBJ whole genome shotgun (WGS) entry which is preliminary data.</text>
</comment>
<comment type="similarity">
    <text evidence="3">Belongs to the cyanase family.</text>
</comment>
<dbReference type="PANTHER" id="PTHR34186">
    <property type="entry name" value="CYANATE HYDRATASE"/>
    <property type="match status" value="1"/>
</dbReference>
<dbReference type="NCBIfam" id="NF002773">
    <property type="entry name" value="PRK02866.1"/>
    <property type="match status" value="1"/>
</dbReference>
<feature type="domain" description="Cyanate lyase C-terminal" evidence="4">
    <location>
        <begin position="71"/>
        <end position="143"/>
    </location>
</feature>
<dbReference type="NCBIfam" id="TIGR00673">
    <property type="entry name" value="cynS"/>
    <property type="match status" value="1"/>
</dbReference>
<dbReference type="STRING" id="1033802.SSPSH_002938"/>
<evidence type="ECO:0000256" key="1">
    <source>
        <dbReference type="ARBA" id="ARBA00003561"/>
    </source>
</evidence>
<keyword evidence="2 3" id="KW-0456">Lyase</keyword>
<feature type="active site" evidence="3">
    <location>
        <position position="110"/>
    </location>
</feature>
<reference evidence="5 6" key="1">
    <citation type="journal article" date="2011" name="J. Bacteriol.">
        <title>Genome sequence of Salinisphaera shabanensis, a gammaproteobacterium from the harsh, variable environment of the brine-seawater interface of the Shaban Deep in the Red Sea.</title>
        <authorList>
            <person name="Antunes A."/>
            <person name="Alam I."/>
            <person name="Bajic V.B."/>
            <person name="Stingl U."/>
        </authorList>
    </citation>
    <scope>NUCLEOTIDE SEQUENCE [LARGE SCALE GENOMIC DNA]</scope>
    <source>
        <strain evidence="5 6">E1L3A</strain>
    </source>
</reference>
<dbReference type="EMBL" id="AFNV02000022">
    <property type="protein sequence ID" value="ERJ18161.1"/>
    <property type="molecule type" value="Genomic_DNA"/>
</dbReference>
<dbReference type="Proteomes" id="UP000006242">
    <property type="component" value="Unassembled WGS sequence"/>
</dbReference>
<organism evidence="5 6">
    <name type="scientific">Salinisphaera shabanensis E1L3A</name>
    <dbReference type="NCBI Taxonomy" id="1033802"/>
    <lineage>
        <taxon>Bacteria</taxon>
        <taxon>Pseudomonadati</taxon>
        <taxon>Pseudomonadota</taxon>
        <taxon>Gammaproteobacteria</taxon>
        <taxon>Salinisphaerales</taxon>
        <taxon>Salinisphaeraceae</taxon>
        <taxon>Salinisphaera</taxon>
    </lineage>
</organism>
<comment type="function">
    <text evidence="1 3">Catalyzes the reaction of cyanate with bicarbonate to produce ammonia and carbon dioxide.</text>
</comment>
<evidence type="ECO:0000256" key="3">
    <source>
        <dbReference type="HAMAP-Rule" id="MF_00535"/>
    </source>
</evidence>
<comment type="catalytic activity">
    <reaction evidence="3">
        <text>cyanate + hydrogencarbonate + 3 H(+) = NH4(+) + 2 CO2</text>
        <dbReference type="Rhea" id="RHEA:11120"/>
        <dbReference type="ChEBI" id="CHEBI:15378"/>
        <dbReference type="ChEBI" id="CHEBI:16526"/>
        <dbReference type="ChEBI" id="CHEBI:17544"/>
        <dbReference type="ChEBI" id="CHEBI:28938"/>
        <dbReference type="ChEBI" id="CHEBI:29195"/>
        <dbReference type="EC" id="4.2.1.104"/>
    </reaction>
</comment>
<dbReference type="AlphaFoldDB" id="U2E2P9"/>
<dbReference type="PRINTS" id="PR01693">
    <property type="entry name" value="CYANASE"/>
</dbReference>
<dbReference type="PIRSF" id="PIRSF001263">
    <property type="entry name" value="Cyanate_hydratas"/>
    <property type="match status" value="1"/>
</dbReference>
<dbReference type="GO" id="GO:0008824">
    <property type="term" value="F:cyanate hydratase activity"/>
    <property type="evidence" value="ECO:0007669"/>
    <property type="project" value="UniProtKB-UniRule"/>
</dbReference>
<dbReference type="InterPro" id="IPR003712">
    <property type="entry name" value="Cyanate_lyase_C"/>
</dbReference>
<dbReference type="Pfam" id="PF21291">
    <property type="entry name" value="CYNS_N"/>
    <property type="match status" value="1"/>
</dbReference>
<dbReference type="SMART" id="SM01116">
    <property type="entry name" value="Cyanate_lyase"/>
    <property type="match status" value="1"/>
</dbReference>
<dbReference type="InterPro" id="IPR010982">
    <property type="entry name" value="Lambda_DNA-bd_dom_sf"/>
</dbReference>
<dbReference type="Gene3D" id="1.10.260.40">
    <property type="entry name" value="lambda repressor-like DNA-binding domains"/>
    <property type="match status" value="1"/>
</dbReference>
<gene>
    <name evidence="3 5" type="primary">cynS</name>
    <name evidence="5" type="ORF">SSPSH_002938</name>
</gene>
<dbReference type="InterPro" id="IPR048564">
    <property type="entry name" value="CYNS_N"/>
</dbReference>
<proteinExistence type="inferred from homology"/>
<name>U2E2P9_9GAMM</name>
<dbReference type="eggNOG" id="COG1513">
    <property type="taxonomic scope" value="Bacteria"/>
</dbReference>
<accession>U2E2P9</accession>
<reference evidence="5 6" key="2">
    <citation type="journal article" date="2013" name="PLoS ONE">
        <title>INDIGO - INtegrated Data Warehouse of MIcrobial GenOmes with Examples from the Red Sea Extremophiles.</title>
        <authorList>
            <person name="Alam I."/>
            <person name="Antunes A."/>
            <person name="Kamau A.A."/>
            <person name="Ba Alawi W."/>
            <person name="Kalkatawi M."/>
            <person name="Stingl U."/>
            <person name="Bajic V.B."/>
        </authorList>
    </citation>
    <scope>NUCLEOTIDE SEQUENCE [LARGE SCALE GENOMIC DNA]</scope>
    <source>
        <strain evidence="5 6">E1L3A</strain>
    </source>
</reference>
<dbReference type="Gene3D" id="3.30.1160.10">
    <property type="entry name" value="Cyanate lyase, C-terminal domain"/>
    <property type="match status" value="1"/>
</dbReference>
<feature type="active site" evidence="3">
    <location>
        <position position="87"/>
    </location>
</feature>
<evidence type="ECO:0000256" key="2">
    <source>
        <dbReference type="ARBA" id="ARBA00023239"/>
    </source>
</evidence>
<evidence type="ECO:0000259" key="4">
    <source>
        <dbReference type="SMART" id="SM01116"/>
    </source>
</evidence>
<keyword evidence="6" id="KW-1185">Reference proteome</keyword>
<dbReference type="EC" id="4.2.1.104" evidence="3"/>
<dbReference type="Pfam" id="PF02560">
    <property type="entry name" value="Cyanate_lyase"/>
    <property type="match status" value="1"/>
</dbReference>
<sequence length="143" mass="15912">MTRAILDAKKAKGLRWDQIAGEIGMAPVWTATACLGEASATEEIAQKITAVLDLGDDVADALQECPLKGQWMDKTIPSDPLLYRFYEILSVFGPGVKQCIHEEFGDGIMSAIDFTIDVEREQHPKGDRVKIVMNGKFLPYVRW</sequence>
<evidence type="ECO:0000313" key="5">
    <source>
        <dbReference type="EMBL" id="ERJ18161.1"/>
    </source>
</evidence>
<dbReference type="OrthoDB" id="9785870at2"/>
<evidence type="ECO:0000313" key="6">
    <source>
        <dbReference type="Proteomes" id="UP000006242"/>
    </source>
</evidence>